<dbReference type="PANTHER" id="PTHR42985:SF40">
    <property type="entry name" value="LD47995P-RELATED"/>
    <property type="match status" value="1"/>
</dbReference>
<evidence type="ECO:0000256" key="8">
    <source>
        <dbReference type="ARBA" id="ARBA00023065"/>
    </source>
</evidence>
<proteinExistence type="inferred from homology"/>
<keyword evidence="5 12" id="KW-0812">Transmembrane</keyword>
<keyword evidence="7" id="KW-0915">Sodium</keyword>
<evidence type="ECO:0000313" key="14">
    <source>
        <dbReference type="EMBL" id="KAJ8049499.1"/>
    </source>
</evidence>
<evidence type="ECO:0000256" key="12">
    <source>
        <dbReference type="SAM" id="Phobius"/>
    </source>
</evidence>
<comment type="similarity">
    <text evidence="2 11">Belongs to the sodium:solute symporter (SSF) (TC 2.A.21) family.</text>
</comment>
<keyword evidence="13" id="KW-0732">Signal</keyword>
<accession>A0A9Q1HJN4</accession>
<dbReference type="InterPro" id="IPR001734">
    <property type="entry name" value="Na/solute_symporter"/>
</dbReference>
<dbReference type="AlphaFoldDB" id="A0A9Q1HJN4"/>
<dbReference type="PANTHER" id="PTHR42985">
    <property type="entry name" value="SODIUM-COUPLED MONOCARBOXYLATE TRANSPORTER"/>
    <property type="match status" value="1"/>
</dbReference>
<keyword evidence="4" id="KW-1003">Cell membrane</keyword>
<dbReference type="InterPro" id="IPR051163">
    <property type="entry name" value="Sodium:Solute_Symporter_SSF"/>
</dbReference>
<dbReference type="PROSITE" id="PS50283">
    <property type="entry name" value="NA_SOLUT_SYMP_3"/>
    <property type="match status" value="1"/>
</dbReference>
<dbReference type="GO" id="GO:0005886">
    <property type="term" value="C:plasma membrane"/>
    <property type="evidence" value="ECO:0007669"/>
    <property type="project" value="UniProtKB-SubCell"/>
</dbReference>
<dbReference type="Proteomes" id="UP001152320">
    <property type="component" value="Chromosome 1"/>
</dbReference>
<evidence type="ECO:0000256" key="5">
    <source>
        <dbReference type="ARBA" id="ARBA00022692"/>
    </source>
</evidence>
<feature type="transmembrane region" description="Helical" evidence="12">
    <location>
        <begin position="43"/>
        <end position="61"/>
    </location>
</feature>
<evidence type="ECO:0000256" key="1">
    <source>
        <dbReference type="ARBA" id="ARBA00004651"/>
    </source>
</evidence>
<name>A0A9Q1HJN4_HOLLE</name>
<feature type="transmembrane region" description="Helical" evidence="12">
    <location>
        <begin position="82"/>
        <end position="111"/>
    </location>
</feature>
<feature type="transmembrane region" description="Helical" evidence="12">
    <location>
        <begin position="247"/>
        <end position="269"/>
    </location>
</feature>
<keyword evidence="3" id="KW-0813">Transport</keyword>
<feature type="transmembrane region" description="Helical" evidence="12">
    <location>
        <begin position="220"/>
        <end position="240"/>
    </location>
</feature>
<evidence type="ECO:0000256" key="3">
    <source>
        <dbReference type="ARBA" id="ARBA00022448"/>
    </source>
</evidence>
<dbReference type="InterPro" id="IPR038377">
    <property type="entry name" value="Na/Glc_symporter_sf"/>
</dbReference>
<keyword evidence="10" id="KW-0739">Sodium transport</keyword>
<comment type="caution">
    <text evidence="14">The sequence shown here is derived from an EMBL/GenBank/DDBJ whole genome shotgun (WGS) entry which is preliminary data.</text>
</comment>
<evidence type="ECO:0000256" key="6">
    <source>
        <dbReference type="ARBA" id="ARBA00022989"/>
    </source>
</evidence>
<evidence type="ECO:0000256" key="9">
    <source>
        <dbReference type="ARBA" id="ARBA00023136"/>
    </source>
</evidence>
<gene>
    <name evidence="14" type="ORF">HOLleu_02269</name>
</gene>
<evidence type="ECO:0000256" key="2">
    <source>
        <dbReference type="ARBA" id="ARBA00006434"/>
    </source>
</evidence>
<feature type="transmembrane region" description="Helical" evidence="12">
    <location>
        <begin position="143"/>
        <end position="169"/>
    </location>
</feature>
<evidence type="ECO:0000256" key="10">
    <source>
        <dbReference type="ARBA" id="ARBA00023201"/>
    </source>
</evidence>
<dbReference type="GO" id="GO:0006814">
    <property type="term" value="P:sodium ion transport"/>
    <property type="evidence" value="ECO:0007669"/>
    <property type="project" value="UniProtKB-KW"/>
</dbReference>
<dbReference type="GO" id="GO:0015293">
    <property type="term" value="F:symporter activity"/>
    <property type="evidence" value="ECO:0007669"/>
    <property type="project" value="TreeGrafter"/>
</dbReference>
<protein>
    <submittedName>
        <fullName evidence="14">Sodium/iodide cotransporter</fullName>
    </submittedName>
</protein>
<keyword evidence="8" id="KW-0406">Ion transport</keyword>
<keyword evidence="15" id="KW-1185">Reference proteome</keyword>
<feature type="chain" id="PRO_5040490963" evidence="13">
    <location>
        <begin position="20"/>
        <end position="367"/>
    </location>
</feature>
<dbReference type="EMBL" id="JAIZAY010000001">
    <property type="protein sequence ID" value="KAJ8049499.1"/>
    <property type="molecule type" value="Genomic_DNA"/>
</dbReference>
<feature type="transmembrane region" description="Helical" evidence="12">
    <location>
        <begin position="319"/>
        <end position="338"/>
    </location>
</feature>
<organism evidence="14 15">
    <name type="scientific">Holothuria leucospilota</name>
    <name type="common">Black long sea cucumber</name>
    <name type="synonym">Mertensiothuria leucospilota</name>
    <dbReference type="NCBI Taxonomy" id="206669"/>
    <lineage>
        <taxon>Eukaryota</taxon>
        <taxon>Metazoa</taxon>
        <taxon>Echinodermata</taxon>
        <taxon>Eleutherozoa</taxon>
        <taxon>Echinozoa</taxon>
        <taxon>Holothuroidea</taxon>
        <taxon>Aspidochirotacea</taxon>
        <taxon>Aspidochirotida</taxon>
        <taxon>Holothuriidae</taxon>
        <taxon>Holothuria</taxon>
    </lineage>
</organism>
<feature type="signal peptide" evidence="13">
    <location>
        <begin position="1"/>
        <end position="19"/>
    </location>
</feature>
<reference evidence="14" key="1">
    <citation type="submission" date="2021-10" db="EMBL/GenBank/DDBJ databases">
        <title>Tropical sea cucumber genome reveals ecological adaptation and Cuvierian tubules defense mechanism.</title>
        <authorList>
            <person name="Chen T."/>
        </authorList>
    </citation>
    <scope>NUCLEOTIDE SEQUENCE</scope>
    <source>
        <strain evidence="14">Nanhai2018</strain>
        <tissue evidence="14">Muscle</tissue>
    </source>
</reference>
<evidence type="ECO:0000256" key="4">
    <source>
        <dbReference type="ARBA" id="ARBA00022475"/>
    </source>
</evidence>
<keyword evidence="6 12" id="KW-1133">Transmembrane helix</keyword>
<comment type="subcellular location">
    <subcellularLocation>
        <location evidence="1">Cell membrane</location>
        <topology evidence="1">Multi-pass membrane protein</topology>
    </subcellularLocation>
</comment>
<evidence type="ECO:0000256" key="7">
    <source>
        <dbReference type="ARBA" id="ARBA00023053"/>
    </source>
</evidence>
<evidence type="ECO:0000256" key="11">
    <source>
        <dbReference type="RuleBase" id="RU362091"/>
    </source>
</evidence>
<feature type="transmembrane region" description="Helical" evidence="12">
    <location>
        <begin position="189"/>
        <end position="208"/>
    </location>
</feature>
<evidence type="ECO:0000313" key="15">
    <source>
        <dbReference type="Proteomes" id="UP001152320"/>
    </source>
</evidence>
<keyword evidence="9 12" id="KW-0472">Membrane</keyword>
<evidence type="ECO:0000256" key="13">
    <source>
        <dbReference type="SAM" id="SignalP"/>
    </source>
</evidence>
<dbReference type="Gene3D" id="1.20.1730.10">
    <property type="entry name" value="Sodium/glucose cotransporter"/>
    <property type="match status" value="1"/>
</dbReference>
<sequence>MIFVSFLFITIFAVRDVGGFANVWKVTSLNGRQLTVDFRPSPALPYTFWSSLIAGPCIGLYRSVCSQHVAQRYLSVKRVRQAVVTALVGQILSVISYFWLIFIGLAMFTFYAGCDPFTLGDIQTFDQMLPYFILDLFQNIPGIVGILVSAICSAAVSSVSSGINALSLICHKEILQIIDKDLTPKQELIVTKILTGAAGILTLLLTFLAPHLGGILDALLTWQGILLGPILGAYVLGIFFRGVNTSSCLIGITLSFAISATLKVGNMLYPGAISVLPPLRIDECNATTYIIDTKSKNLTSFMEETPHGYGFSIWHISTFYYGAISTYLTIIIGLMMSLTTKSSDFTIDEKLLWRPRRDLEEGEFDRG</sequence>
<dbReference type="OrthoDB" id="6132759at2759"/>
<dbReference type="Pfam" id="PF00474">
    <property type="entry name" value="SSF"/>
    <property type="match status" value="1"/>
</dbReference>